<accession>A0A1G2C9J3</accession>
<evidence type="ECO:0008006" key="4">
    <source>
        <dbReference type="Google" id="ProtNLM"/>
    </source>
</evidence>
<comment type="caution">
    <text evidence="2">The sequence shown here is derived from an EMBL/GenBank/DDBJ whole genome shotgun (WGS) entry which is preliminary data.</text>
</comment>
<sequence>MPNLVFVRDPRLRTLFGLSLAVLLITLSIMYVRIGTIRGPLIAHFDSYRGIDATGGRLDIFLLPVVGLVMLALDMALASALYFRERFVSHLIAFAGLALSLLILIASFAIMSVNL</sequence>
<keyword evidence="1" id="KW-1133">Transmembrane helix</keyword>
<protein>
    <recommendedName>
        <fullName evidence="4">DUF1648 domain-containing protein</fullName>
    </recommendedName>
</protein>
<reference evidence="2 3" key="1">
    <citation type="journal article" date="2016" name="Nat. Commun.">
        <title>Thousands of microbial genomes shed light on interconnected biogeochemical processes in an aquifer system.</title>
        <authorList>
            <person name="Anantharaman K."/>
            <person name="Brown C.T."/>
            <person name="Hug L.A."/>
            <person name="Sharon I."/>
            <person name="Castelle C.J."/>
            <person name="Probst A.J."/>
            <person name="Thomas B.C."/>
            <person name="Singh A."/>
            <person name="Wilkins M.J."/>
            <person name="Karaoz U."/>
            <person name="Brodie E.L."/>
            <person name="Williams K.H."/>
            <person name="Hubbard S.S."/>
            <person name="Banfield J.F."/>
        </authorList>
    </citation>
    <scope>NUCLEOTIDE SEQUENCE [LARGE SCALE GENOMIC DNA]</scope>
</reference>
<feature type="transmembrane region" description="Helical" evidence="1">
    <location>
        <begin position="12"/>
        <end position="32"/>
    </location>
</feature>
<feature type="transmembrane region" description="Helical" evidence="1">
    <location>
        <begin position="90"/>
        <end position="113"/>
    </location>
</feature>
<gene>
    <name evidence="2" type="ORF">A2128_00520</name>
</gene>
<organism evidence="2 3">
    <name type="scientific">Candidatus Liptonbacteria bacterium GWC1_60_9</name>
    <dbReference type="NCBI Taxonomy" id="1798645"/>
    <lineage>
        <taxon>Bacteria</taxon>
        <taxon>Candidatus Liptoniibacteriota</taxon>
    </lineage>
</organism>
<dbReference type="AlphaFoldDB" id="A0A1G2C9J3"/>
<keyword evidence="1" id="KW-0812">Transmembrane</keyword>
<evidence type="ECO:0000256" key="1">
    <source>
        <dbReference type="SAM" id="Phobius"/>
    </source>
</evidence>
<evidence type="ECO:0000313" key="3">
    <source>
        <dbReference type="Proteomes" id="UP000176349"/>
    </source>
</evidence>
<dbReference type="EMBL" id="MHKV01000015">
    <property type="protein sequence ID" value="OGY97330.1"/>
    <property type="molecule type" value="Genomic_DNA"/>
</dbReference>
<dbReference type="Proteomes" id="UP000176349">
    <property type="component" value="Unassembled WGS sequence"/>
</dbReference>
<proteinExistence type="predicted"/>
<name>A0A1G2C9J3_9BACT</name>
<feature type="transmembrane region" description="Helical" evidence="1">
    <location>
        <begin position="60"/>
        <end position="83"/>
    </location>
</feature>
<keyword evidence="1" id="KW-0472">Membrane</keyword>
<evidence type="ECO:0000313" key="2">
    <source>
        <dbReference type="EMBL" id="OGY97330.1"/>
    </source>
</evidence>